<keyword evidence="3" id="KW-1185">Reference proteome</keyword>
<accession>A0A8T5UZ07</accession>
<gene>
    <name evidence="2" type="ORF">K8N75_08330</name>
</gene>
<dbReference type="Pfam" id="PF18477">
    <property type="entry name" value="PIN_9"/>
    <property type="match status" value="1"/>
</dbReference>
<feature type="domain" description="VapC9 PIN-like" evidence="1">
    <location>
        <begin position="1"/>
        <end position="111"/>
    </location>
</feature>
<sequence>MMAAQFHIEIVGELEHILPSCKFLVPSAILRELGRIKNRSKGKNRVAASIALKIATSPPFEVMEMQIMDGESVDDALLRLSEKSRILCTNDRELKRKAREMNINIIYLRQRKYLDVDGHLNL</sequence>
<evidence type="ECO:0000313" key="3">
    <source>
        <dbReference type="Proteomes" id="UP000825933"/>
    </source>
</evidence>
<dbReference type="InterPro" id="IPR041120">
    <property type="entry name" value="PIN_9"/>
</dbReference>
<dbReference type="Gene3D" id="3.40.50.1010">
    <property type="entry name" value="5'-nuclease"/>
    <property type="match status" value="1"/>
</dbReference>
<proteinExistence type="predicted"/>
<dbReference type="RefSeq" id="WP_223791623.1">
    <property type="nucleotide sequence ID" value="NZ_JAIOUQ010000009.1"/>
</dbReference>
<reference evidence="3" key="1">
    <citation type="journal article" date="2022" name="Microbiol. Resour. Announc.">
        <title>Draft Genome Sequence of a Methanogenic Archaeon from West Spitsbergen Permafrost.</title>
        <authorList>
            <person name="Trubitsyn V."/>
            <person name="Rivkina E."/>
            <person name="Shcherbakova V."/>
        </authorList>
    </citation>
    <scope>NUCLEOTIDE SEQUENCE [LARGE SCALE GENOMIC DNA]</scope>
    <source>
        <strain evidence="3">VT</strain>
    </source>
</reference>
<protein>
    <submittedName>
        <fullName evidence="2">Twitching motility protein PilT</fullName>
    </submittedName>
</protein>
<name>A0A8T5UZ07_9EURY</name>
<evidence type="ECO:0000259" key="1">
    <source>
        <dbReference type="Pfam" id="PF18477"/>
    </source>
</evidence>
<dbReference type="AlphaFoldDB" id="A0A8T5UZ07"/>
<dbReference type="EMBL" id="JAIOUQ010000009">
    <property type="protein sequence ID" value="MBZ2166043.1"/>
    <property type="molecule type" value="Genomic_DNA"/>
</dbReference>
<dbReference type="SUPFAM" id="SSF88723">
    <property type="entry name" value="PIN domain-like"/>
    <property type="match status" value="1"/>
</dbReference>
<organism evidence="2 3">
    <name type="scientific">Methanobacterium spitsbergense</name>
    <dbReference type="NCBI Taxonomy" id="2874285"/>
    <lineage>
        <taxon>Archaea</taxon>
        <taxon>Methanobacteriati</taxon>
        <taxon>Methanobacteriota</taxon>
        <taxon>Methanomada group</taxon>
        <taxon>Methanobacteria</taxon>
        <taxon>Methanobacteriales</taxon>
        <taxon>Methanobacteriaceae</taxon>
        <taxon>Methanobacterium</taxon>
    </lineage>
</organism>
<dbReference type="Proteomes" id="UP000825933">
    <property type="component" value="Unassembled WGS sequence"/>
</dbReference>
<comment type="caution">
    <text evidence="2">The sequence shown here is derived from an EMBL/GenBank/DDBJ whole genome shotgun (WGS) entry which is preliminary data.</text>
</comment>
<dbReference type="InterPro" id="IPR029060">
    <property type="entry name" value="PIN-like_dom_sf"/>
</dbReference>
<evidence type="ECO:0000313" key="2">
    <source>
        <dbReference type="EMBL" id="MBZ2166043.1"/>
    </source>
</evidence>
<dbReference type="CDD" id="cd09879">
    <property type="entry name" value="PIN_VapC_AF0591-like"/>
    <property type="match status" value="1"/>
</dbReference>